<protein>
    <submittedName>
        <fullName evidence="1">Methionine biosynthesis protein</fullName>
    </submittedName>
</protein>
<dbReference type="OrthoDB" id="9760689at2"/>
<dbReference type="EMBL" id="BFBB01000002">
    <property type="protein sequence ID" value="GBF48988.1"/>
    <property type="molecule type" value="Genomic_DNA"/>
</dbReference>
<dbReference type="RefSeq" id="WP_108974007.1">
    <property type="nucleotide sequence ID" value="NZ_BFBB01000002.1"/>
</dbReference>
<dbReference type="InterPro" id="IPR010743">
    <property type="entry name" value="Methionine_synth_MetW"/>
</dbReference>
<name>A0A2P2DWG6_9LEPT</name>
<evidence type="ECO:0000313" key="2">
    <source>
        <dbReference type="Proteomes" id="UP000245133"/>
    </source>
</evidence>
<gene>
    <name evidence="1" type="primary">metW</name>
    <name evidence="1" type="ORF">LPTSP4_04950</name>
</gene>
<dbReference type="Proteomes" id="UP000245133">
    <property type="component" value="Unassembled WGS sequence"/>
</dbReference>
<comment type="caution">
    <text evidence="1">The sequence shown here is derived from an EMBL/GenBank/DDBJ whole genome shotgun (WGS) entry which is preliminary data.</text>
</comment>
<dbReference type="Gene3D" id="3.40.50.150">
    <property type="entry name" value="Vaccinia Virus protein VP39"/>
    <property type="match status" value="1"/>
</dbReference>
<proteinExistence type="predicted"/>
<dbReference type="SUPFAM" id="SSF53335">
    <property type="entry name" value="S-adenosyl-L-methionine-dependent methyltransferases"/>
    <property type="match status" value="1"/>
</dbReference>
<accession>A0A2P2DWG6</accession>
<reference evidence="1 2" key="1">
    <citation type="submission" date="2018-02" db="EMBL/GenBank/DDBJ databases">
        <title>Novel Leptospira species isolated from soil and water in Japan.</title>
        <authorList>
            <person name="Nakao R."/>
            <person name="Masuzawa T."/>
        </authorList>
    </citation>
    <scope>NUCLEOTIDE SEQUENCE [LARGE SCALE GENOMIC DNA]</scope>
    <source>
        <strain evidence="1 2">YH101</strain>
    </source>
</reference>
<keyword evidence="2" id="KW-1185">Reference proteome</keyword>
<dbReference type="NCBIfam" id="TIGR02081">
    <property type="entry name" value="metW"/>
    <property type="match status" value="1"/>
</dbReference>
<dbReference type="CDD" id="cd02440">
    <property type="entry name" value="AdoMet_MTases"/>
    <property type="match status" value="1"/>
</dbReference>
<dbReference type="AlphaFoldDB" id="A0A2P2DWG6"/>
<organism evidence="1 2">
    <name type="scientific">Leptospira ryugenii</name>
    <dbReference type="NCBI Taxonomy" id="1917863"/>
    <lineage>
        <taxon>Bacteria</taxon>
        <taxon>Pseudomonadati</taxon>
        <taxon>Spirochaetota</taxon>
        <taxon>Spirochaetia</taxon>
        <taxon>Leptospirales</taxon>
        <taxon>Leptospiraceae</taxon>
        <taxon>Leptospira</taxon>
    </lineage>
</organism>
<dbReference type="Pfam" id="PF07021">
    <property type="entry name" value="MetW"/>
    <property type="match status" value="1"/>
</dbReference>
<dbReference type="InterPro" id="IPR029063">
    <property type="entry name" value="SAM-dependent_MTases_sf"/>
</dbReference>
<evidence type="ECO:0000313" key="1">
    <source>
        <dbReference type="EMBL" id="GBF48988.1"/>
    </source>
</evidence>
<sequence>MNTRLTKIIQEIDLQNRPDISYIANLIQTNERILDLGCGFGELMLLLKQKGVRVQGIEKDERCVIQCVKRGLYVHHGDIDHGLKHHLDKSFDYLILNQTIQQTLNPGDIIKECLRIGKKVIIVFPNFSHWQIRLSILLSGKTPVTDLMPFHWYDTPNLHFLSAQDFKDFCEIETIKILQTASFNRRREIKWLPNLFASLSLFVIAQNEKN</sequence>